<evidence type="ECO:0000313" key="1">
    <source>
        <dbReference type="EMBL" id="MDV5170202.1"/>
    </source>
</evidence>
<evidence type="ECO:0000313" key="2">
    <source>
        <dbReference type="Proteomes" id="UP001186452"/>
    </source>
</evidence>
<comment type="caution">
    <text evidence="1">The sequence shown here is derived from an EMBL/GenBank/DDBJ whole genome shotgun (WGS) entry which is preliminary data.</text>
</comment>
<dbReference type="PIRSF" id="PIRSF037834">
    <property type="entry name" value="PA_CoA_Oase3"/>
    <property type="match status" value="1"/>
</dbReference>
<dbReference type="PANTHER" id="PTHR30458:SF0">
    <property type="entry name" value="1,2-PHENYLACETYL-COA EPOXIDASE, SUBUNIT C"/>
    <property type="match status" value="1"/>
</dbReference>
<dbReference type="InterPro" id="IPR012347">
    <property type="entry name" value="Ferritin-like"/>
</dbReference>
<sequence>MVKDNPELHYALQLADTSLILSHRLSEWCGVAPELEIDMALANIGLDLLGEARNFYQYAAELEGAGRSEDDFAYFRDQSGYLNLLMVEQPNEGFDITLTRQFLFDVFHNLFLAELQKSTNPQFAAIAKKSIKEAAYHLRFSRGWMIRLGDGTDTSNQKIQSALTELWRFTDEMFTPSLQESVLVSSGIAVDVSELKVKWLQQVSKVLEKANLMVPDSTFSRQGGKQGQHSEHLGYILAEMQYMQRVYPNCQW</sequence>
<gene>
    <name evidence="1" type="primary">paaC</name>
    <name evidence="1" type="ORF">R2X38_14450</name>
</gene>
<dbReference type="RefSeq" id="WP_317522994.1">
    <property type="nucleotide sequence ID" value="NZ_JAWJZI010000005.1"/>
</dbReference>
<dbReference type="InterPro" id="IPR007814">
    <property type="entry name" value="PaaA_PaaC"/>
</dbReference>
<dbReference type="InterPro" id="IPR011882">
    <property type="entry name" value="PaaC"/>
</dbReference>
<dbReference type="InterPro" id="IPR009078">
    <property type="entry name" value="Ferritin-like_SF"/>
</dbReference>
<dbReference type="Pfam" id="PF05138">
    <property type="entry name" value="PaaA_PaaC"/>
    <property type="match status" value="1"/>
</dbReference>
<keyword evidence="1" id="KW-0560">Oxidoreductase</keyword>
<protein>
    <submittedName>
        <fullName evidence="1">1,2-phenylacetyl-CoA epoxidase subunit PaaC</fullName>
        <ecNumber evidence="1">1.14.13.149</ecNumber>
    </submittedName>
</protein>
<dbReference type="GO" id="GO:0097266">
    <property type="term" value="F:phenylacetyl-CoA 1,2-epoxidase activity"/>
    <property type="evidence" value="ECO:0007669"/>
    <property type="project" value="UniProtKB-EC"/>
</dbReference>
<dbReference type="InterPro" id="IPR052703">
    <property type="entry name" value="Aromatic_CoA_ox/epox"/>
</dbReference>
<proteinExistence type="predicted"/>
<dbReference type="PANTHER" id="PTHR30458">
    <property type="entry name" value="PHENYLACETIC ACID DEGRADATION PROTEIN PAA"/>
    <property type="match status" value="1"/>
</dbReference>
<dbReference type="Gene3D" id="1.20.1260.10">
    <property type="match status" value="1"/>
</dbReference>
<name>A0ABU3ZJM0_9GAMM</name>
<dbReference type="EMBL" id="JAWJZI010000005">
    <property type="protein sequence ID" value="MDV5170202.1"/>
    <property type="molecule type" value="Genomic_DNA"/>
</dbReference>
<organism evidence="1 2">
    <name type="scientific">Photobacterium rosenbergii</name>
    <dbReference type="NCBI Taxonomy" id="294936"/>
    <lineage>
        <taxon>Bacteria</taxon>
        <taxon>Pseudomonadati</taxon>
        <taxon>Pseudomonadota</taxon>
        <taxon>Gammaproteobacteria</taxon>
        <taxon>Vibrionales</taxon>
        <taxon>Vibrionaceae</taxon>
        <taxon>Photobacterium</taxon>
    </lineage>
</organism>
<accession>A0ABU3ZJM0</accession>
<dbReference type="SUPFAM" id="SSF47240">
    <property type="entry name" value="Ferritin-like"/>
    <property type="match status" value="1"/>
</dbReference>
<dbReference type="EC" id="1.14.13.149" evidence="1"/>
<dbReference type="Proteomes" id="UP001186452">
    <property type="component" value="Unassembled WGS sequence"/>
</dbReference>
<dbReference type="NCBIfam" id="TIGR02158">
    <property type="entry name" value="PA_CoA_Oxy3"/>
    <property type="match status" value="1"/>
</dbReference>
<keyword evidence="2" id="KW-1185">Reference proteome</keyword>
<reference evidence="1 2" key="1">
    <citation type="submission" date="2023-10" db="EMBL/GenBank/DDBJ databases">
        <title>Marine bacteria isolated from horseshoe crab.</title>
        <authorList>
            <person name="Cheng T.H."/>
        </authorList>
    </citation>
    <scope>NUCLEOTIDE SEQUENCE [LARGE SCALE GENOMIC DNA]</scope>
    <source>
        <strain evidence="1 2">HSC6</strain>
    </source>
</reference>